<evidence type="ECO:0000256" key="6">
    <source>
        <dbReference type="SAM" id="SignalP"/>
    </source>
</evidence>
<evidence type="ECO:0000256" key="2">
    <source>
        <dbReference type="ARBA" id="ARBA00022525"/>
    </source>
</evidence>
<evidence type="ECO:0000256" key="3">
    <source>
        <dbReference type="ARBA" id="ARBA00022729"/>
    </source>
</evidence>
<sequence length="456" mass="48644">MKKMRKIFAVLLSLAMVLGMSMTTFADTKDSAEITVTNAEKATLTYLQVIKPDQTTTTGWAFCDEVIANAYTKAFGIDDPQAVIKQMTDNPDGNTDEIGRALSNVYRDKSAEFGTMNNPQTVNSAGVYAIHASEEGYTYNNMAAYIAFAAVENYEYPSLEDKEIEAKKTPTTVVKDNNDKDDVVAIGDVVTYTVKANVPFINPNDSDKTFFVYDNITGATYDLKDATVTMGGQEIDNEIILNDDKSGFSINLSDLINDSNSNAGKEIVVTYKAVVTGEVVNNEAKAGHKGGSNYGSDTTTTYTGTIVLTKYNEDSSKALAGAGFKVTKDDVATALTFTKVSDGVYVYDPAGTETEVFTGDAGTLTVKGLNVGKYHFEETTAPKGYSINETGADATLAVKGDTATAVITAETDLNDTKLSSLPSTGGIGTTIFTIGGCLIMIVAAGLFFASRRKSAK</sequence>
<keyword evidence="5" id="KW-0812">Transmembrane</keyword>
<keyword evidence="5" id="KW-1133">Transmembrane helix</keyword>
<evidence type="ECO:0000259" key="8">
    <source>
        <dbReference type="Pfam" id="PF17802"/>
    </source>
</evidence>
<keyword evidence="4" id="KW-0572">Peptidoglycan-anchor</keyword>
<dbReference type="EMBL" id="JBBMFP010000008">
    <property type="protein sequence ID" value="MEQ2431369.1"/>
    <property type="molecule type" value="Genomic_DNA"/>
</dbReference>
<dbReference type="Pfam" id="PF17802">
    <property type="entry name" value="SpaA"/>
    <property type="match status" value="1"/>
</dbReference>
<protein>
    <submittedName>
        <fullName evidence="9">Isopeptide-forming domain-containing fimbrial protein</fullName>
    </submittedName>
</protein>
<comment type="caution">
    <text evidence="9">The sequence shown here is derived from an EMBL/GenBank/DDBJ whole genome shotgun (WGS) entry which is preliminary data.</text>
</comment>
<evidence type="ECO:0000256" key="4">
    <source>
        <dbReference type="ARBA" id="ARBA00023088"/>
    </source>
</evidence>
<keyword evidence="5" id="KW-0472">Membrane</keyword>
<evidence type="ECO:0000313" key="9">
    <source>
        <dbReference type="EMBL" id="MEQ2431369.1"/>
    </source>
</evidence>
<evidence type="ECO:0000256" key="5">
    <source>
        <dbReference type="SAM" id="Phobius"/>
    </source>
</evidence>
<feature type="transmembrane region" description="Helical" evidence="5">
    <location>
        <begin position="427"/>
        <end position="449"/>
    </location>
</feature>
<dbReference type="Pfam" id="PF00746">
    <property type="entry name" value="Gram_pos_anchor"/>
    <property type="match status" value="1"/>
</dbReference>
<keyword evidence="3 6" id="KW-0732">Signal</keyword>
<evidence type="ECO:0000259" key="7">
    <source>
        <dbReference type="Pfam" id="PF00746"/>
    </source>
</evidence>
<dbReference type="NCBIfam" id="TIGR01167">
    <property type="entry name" value="LPXTG_anchor"/>
    <property type="match status" value="1"/>
</dbReference>
<dbReference type="Proteomes" id="UP001457898">
    <property type="component" value="Unassembled WGS sequence"/>
</dbReference>
<feature type="domain" description="Gram-positive cocci surface proteins LPxTG" evidence="7">
    <location>
        <begin position="415"/>
        <end position="455"/>
    </location>
</feature>
<keyword evidence="1" id="KW-0134">Cell wall</keyword>
<feature type="signal peptide" evidence="6">
    <location>
        <begin position="1"/>
        <end position="26"/>
    </location>
</feature>
<proteinExistence type="predicted"/>
<dbReference type="InterPro" id="IPR013783">
    <property type="entry name" value="Ig-like_fold"/>
</dbReference>
<organism evidence="9 10">
    <name type="scientific">Blautia caccae</name>
    <dbReference type="NCBI Taxonomy" id="3133175"/>
    <lineage>
        <taxon>Bacteria</taxon>
        <taxon>Bacillati</taxon>
        <taxon>Bacillota</taxon>
        <taxon>Clostridia</taxon>
        <taxon>Lachnospirales</taxon>
        <taxon>Lachnospiraceae</taxon>
        <taxon>Blautia</taxon>
    </lineage>
</organism>
<dbReference type="Gene3D" id="2.60.40.740">
    <property type="match status" value="1"/>
</dbReference>
<dbReference type="InterPro" id="IPR026466">
    <property type="entry name" value="Fim_isopep_form_D2_dom"/>
</dbReference>
<feature type="domain" description="SpaA-like prealbumin fold" evidence="8">
    <location>
        <begin position="304"/>
        <end position="408"/>
    </location>
</feature>
<dbReference type="NCBIfam" id="TIGR04226">
    <property type="entry name" value="RrgB_K2N_iso_D2"/>
    <property type="match status" value="1"/>
</dbReference>
<name>A0ABV1DQF3_9FIRM</name>
<dbReference type="Gene3D" id="2.60.40.10">
    <property type="entry name" value="Immunoglobulins"/>
    <property type="match status" value="1"/>
</dbReference>
<dbReference type="InterPro" id="IPR041033">
    <property type="entry name" value="SpaA_PFL_dom_1"/>
</dbReference>
<feature type="chain" id="PRO_5046986208" evidence="6">
    <location>
        <begin position="27"/>
        <end position="456"/>
    </location>
</feature>
<accession>A0ABV1DQF3</accession>
<keyword evidence="10" id="KW-1185">Reference proteome</keyword>
<gene>
    <name evidence="9" type="ORF">WMO65_10180</name>
</gene>
<dbReference type="RefSeq" id="WP_148393970.1">
    <property type="nucleotide sequence ID" value="NZ_JBBMFP010000008.1"/>
</dbReference>
<dbReference type="InterPro" id="IPR019931">
    <property type="entry name" value="LPXTG_anchor"/>
</dbReference>
<keyword evidence="2" id="KW-0964">Secreted</keyword>
<evidence type="ECO:0000313" key="10">
    <source>
        <dbReference type="Proteomes" id="UP001457898"/>
    </source>
</evidence>
<evidence type="ECO:0000256" key="1">
    <source>
        <dbReference type="ARBA" id="ARBA00022512"/>
    </source>
</evidence>
<reference evidence="9 10" key="1">
    <citation type="submission" date="2024-03" db="EMBL/GenBank/DDBJ databases">
        <title>Human intestinal bacterial collection.</title>
        <authorList>
            <person name="Pauvert C."/>
            <person name="Hitch T.C.A."/>
            <person name="Clavel T."/>
        </authorList>
    </citation>
    <scope>NUCLEOTIDE SEQUENCE [LARGE SCALE GENOMIC DNA]</scope>
    <source>
        <strain evidence="9 10">CLA-SR-H028</strain>
    </source>
</reference>